<dbReference type="Proteomes" id="UP000005707">
    <property type="component" value="Unassembled WGS sequence"/>
</dbReference>
<gene>
    <name evidence="2" type="ORF">HLPCO_002769</name>
</gene>
<sequence length="527" mass="61901">MNMRKYLLLLLISIPILTACMETRQYEDYVYFIDSENDYTIYLIDDFEEEVKIINPLQYLETGEDIQLFNHSPLKSTSNAFNKVDELNRLYKNKDKQLMSSSNREFVFSIIQSDSDLIKGLLICDVVDTLACRRVLLDEPVEEMTWFNKSLGLDRSFISFRNENKESLYLIDGEQFVLLYESSDYRLDVIDYDVMSSQAMLLGLKGERESSYNHYLFIDLSEYDPLIDEPNKAITTSTIAKNDFNLPYYQSFIIRGLPFNDNRMLTCNENRRTEIVSCNLINSDQEVLETYINSFNVIGFINEDKVMISESHNIYVFNYNKKTILKINDEPIEGLNSIDVNHFEGEDHEQPFSFYSKRMGQKLLLSVEDRSSQGLGERYKTYVINEDKNEVASHFNLPISASDRYYTDKVLILRRPKIYDGSYNYIIYHKTFGEFKLPDYGRELMVFDDGVYYLEDHSIKFFDVRYGEEFILTNTKAVVDFDVTKVAKNHYLLAVYTNEGTNFIRYQNNEVIELNYVLSNEQNSEDK</sequence>
<dbReference type="STRING" id="1033810.HLPCO_002769"/>
<feature type="signal peptide" evidence="1">
    <location>
        <begin position="1"/>
        <end position="21"/>
    </location>
</feature>
<dbReference type="RefSeq" id="WP_008824613.1">
    <property type="nucleotide sequence ID" value="NZ_AFNU02000014.1"/>
</dbReference>
<reference evidence="2 3" key="2">
    <citation type="journal article" date="2013" name="PLoS ONE">
        <title>INDIGO - INtegrated Data Warehouse of MIcrobial GenOmes with Examples from the Red Sea Extremophiles.</title>
        <authorList>
            <person name="Alam I."/>
            <person name="Antunes A."/>
            <person name="Kamau A.A."/>
            <person name="Ba Alawi W."/>
            <person name="Kalkatawi M."/>
            <person name="Stingl U."/>
            <person name="Bajic V.B."/>
        </authorList>
    </citation>
    <scope>NUCLEOTIDE SEQUENCE [LARGE SCALE GENOMIC DNA]</scope>
    <source>
        <strain evidence="2 3">SSD-17B</strain>
    </source>
</reference>
<feature type="chain" id="PRO_5004626150" evidence="1">
    <location>
        <begin position="22"/>
        <end position="527"/>
    </location>
</feature>
<evidence type="ECO:0000256" key="1">
    <source>
        <dbReference type="SAM" id="SignalP"/>
    </source>
</evidence>
<proteinExistence type="predicted"/>
<keyword evidence="3" id="KW-1185">Reference proteome</keyword>
<dbReference type="PROSITE" id="PS51257">
    <property type="entry name" value="PROKAR_LIPOPROTEIN"/>
    <property type="match status" value="1"/>
</dbReference>
<dbReference type="AlphaFoldDB" id="U2FDZ6"/>
<dbReference type="EMBL" id="AFNU02000014">
    <property type="protein sequence ID" value="ERJ11200.1"/>
    <property type="molecule type" value="Genomic_DNA"/>
</dbReference>
<evidence type="ECO:0000313" key="3">
    <source>
        <dbReference type="Proteomes" id="UP000005707"/>
    </source>
</evidence>
<keyword evidence="1" id="KW-0732">Signal</keyword>
<name>U2FDZ6_9MOLU</name>
<comment type="caution">
    <text evidence="2">The sequence shown here is derived from an EMBL/GenBank/DDBJ whole genome shotgun (WGS) entry which is preliminary data.</text>
</comment>
<organism evidence="2 3">
    <name type="scientific">Haloplasma contractile SSD-17B</name>
    <dbReference type="NCBI Taxonomy" id="1033810"/>
    <lineage>
        <taxon>Bacteria</taxon>
        <taxon>Bacillati</taxon>
        <taxon>Mycoplasmatota</taxon>
        <taxon>Mollicutes</taxon>
        <taxon>Haloplasmatales</taxon>
        <taxon>Haloplasmataceae</taxon>
        <taxon>Haloplasma</taxon>
    </lineage>
</organism>
<evidence type="ECO:0000313" key="2">
    <source>
        <dbReference type="EMBL" id="ERJ11200.1"/>
    </source>
</evidence>
<keyword evidence="2" id="KW-0449">Lipoprotein</keyword>
<dbReference type="InParanoid" id="U2FDZ6"/>
<protein>
    <submittedName>
        <fullName evidence="2">Membrane lipoprotein</fullName>
    </submittedName>
</protein>
<accession>U2FDZ6</accession>
<reference evidence="2 3" key="1">
    <citation type="journal article" date="2011" name="J. Bacteriol.">
        <title>Genome sequence of Haloplasma contractile, an unusual contractile bacterium from a deep-sea anoxic brine lake.</title>
        <authorList>
            <person name="Antunes A."/>
            <person name="Alam I."/>
            <person name="El Dorry H."/>
            <person name="Siam R."/>
            <person name="Robertson A."/>
            <person name="Bajic V.B."/>
            <person name="Stingl U."/>
        </authorList>
    </citation>
    <scope>NUCLEOTIDE SEQUENCE [LARGE SCALE GENOMIC DNA]</scope>
    <source>
        <strain evidence="2 3">SSD-17B</strain>
    </source>
</reference>